<evidence type="ECO:0000256" key="1">
    <source>
        <dbReference type="ARBA" id="ARBA00006529"/>
    </source>
</evidence>
<evidence type="ECO:0000256" key="8">
    <source>
        <dbReference type="SAM" id="MobiDB-lite"/>
    </source>
</evidence>
<feature type="compositionally biased region" description="Polar residues" evidence="8">
    <location>
        <begin position="761"/>
        <end position="773"/>
    </location>
</feature>
<dbReference type="InterPro" id="IPR008271">
    <property type="entry name" value="Ser/Thr_kinase_AS"/>
</dbReference>
<dbReference type="InterPro" id="IPR000719">
    <property type="entry name" value="Prot_kinase_dom"/>
</dbReference>
<evidence type="ECO:0000313" key="10">
    <source>
        <dbReference type="EMBL" id="EOR00393.1"/>
    </source>
</evidence>
<accession>R9ADZ8</accession>
<dbReference type="GO" id="GO:0000196">
    <property type="term" value="P:cell integrity MAPK cascade"/>
    <property type="evidence" value="ECO:0007669"/>
    <property type="project" value="UniProtKB-ARBA"/>
</dbReference>
<feature type="compositionally biased region" description="Basic and acidic residues" evidence="8">
    <location>
        <begin position="243"/>
        <end position="267"/>
    </location>
</feature>
<dbReference type="Proteomes" id="UP000014064">
    <property type="component" value="Unassembled WGS sequence"/>
</dbReference>
<dbReference type="InterPro" id="IPR017441">
    <property type="entry name" value="Protein_kinase_ATP_BS"/>
</dbReference>
<reference evidence="11" key="1">
    <citation type="journal article" date="2013" name="BMC Genomics">
        <title>Genome and transcriptome sequencing of the halophilic fungus Wallemia ichthyophaga: haloadaptations present and absent.</title>
        <authorList>
            <person name="Zajc J."/>
            <person name="Liu Y."/>
            <person name="Dai W."/>
            <person name="Yang Z."/>
            <person name="Hu J."/>
            <person name="Gostincar C."/>
            <person name="Gunde-Cimerman N."/>
        </authorList>
    </citation>
    <scope>NUCLEOTIDE SEQUENCE [LARGE SCALE GENOMIC DNA]</scope>
    <source>
        <strain evidence="11">EXF-994 / CBS 113033</strain>
    </source>
</reference>
<keyword evidence="6 7" id="KW-0067">ATP-binding</keyword>
<dbReference type="GO" id="GO:0004709">
    <property type="term" value="F:MAP kinase kinase kinase activity"/>
    <property type="evidence" value="ECO:0007669"/>
    <property type="project" value="UniProtKB-ARBA"/>
</dbReference>
<feature type="compositionally biased region" description="Polar residues" evidence="8">
    <location>
        <begin position="501"/>
        <end position="529"/>
    </location>
</feature>
<evidence type="ECO:0000256" key="4">
    <source>
        <dbReference type="ARBA" id="ARBA00022741"/>
    </source>
</evidence>
<feature type="compositionally biased region" description="Polar residues" evidence="8">
    <location>
        <begin position="294"/>
        <end position="307"/>
    </location>
</feature>
<feature type="region of interest" description="Disordered" evidence="8">
    <location>
        <begin position="570"/>
        <end position="637"/>
    </location>
</feature>
<dbReference type="InterPro" id="IPR011009">
    <property type="entry name" value="Kinase-like_dom_sf"/>
</dbReference>
<dbReference type="OMA" id="SCHYSAH"/>
<feature type="region of interest" description="Disordered" evidence="8">
    <location>
        <begin position="652"/>
        <end position="839"/>
    </location>
</feature>
<feature type="compositionally biased region" description="Low complexity" evidence="8">
    <location>
        <begin position="429"/>
        <end position="443"/>
    </location>
</feature>
<dbReference type="PROSITE" id="PS00107">
    <property type="entry name" value="PROTEIN_KINASE_ATP"/>
    <property type="match status" value="1"/>
</dbReference>
<dbReference type="GeneID" id="20373883"/>
<feature type="compositionally biased region" description="Polar residues" evidence="8">
    <location>
        <begin position="1018"/>
        <end position="1030"/>
    </location>
</feature>
<feature type="region of interest" description="Disordered" evidence="8">
    <location>
        <begin position="993"/>
        <end position="1043"/>
    </location>
</feature>
<feature type="compositionally biased region" description="Polar residues" evidence="8">
    <location>
        <begin position="570"/>
        <end position="594"/>
    </location>
</feature>
<dbReference type="PANTHER" id="PTHR11584">
    <property type="entry name" value="SERINE/THREONINE PROTEIN KINASE"/>
    <property type="match status" value="1"/>
</dbReference>
<evidence type="ECO:0000256" key="6">
    <source>
        <dbReference type="ARBA" id="ARBA00022840"/>
    </source>
</evidence>
<evidence type="ECO:0000256" key="3">
    <source>
        <dbReference type="ARBA" id="ARBA00022679"/>
    </source>
</evidence>
<feature type="compositionally biased region" description="Low complexity" evidence="8">
    <location>
        <begin position="615"/>
        <end position="624"/>
    </location>
</feature>
<feature type="region of interest" description="Disordered" evidence="8">
    <location>
        <begin position="887"/>
        <end position="935"/>
    </location>
</feature>
<dbReference type="PROSITE" id="PS50011">
    <property type="entry name" value="PROTEIN_KINASE_DOM"/>
    <property type="match status" value="1"/>
</dbReference>
<dbReference type="Pfam" id="PF00069">
    <property type="entry name" value="Pkinase"/>
    <property type="match status" value="1"/>
</dbReference>
<keyword evidence="11" id="KW-1185">Reference proteome</keyword>
<dbReference type="SMART" id="SM00220">
    <property type="entry name" value="S_TKc"/>
    <property type="match status" value="1"/>
</dbReference>
<organism evidence="10 11">
    <name type="scientific">Wallemia ichthyophaga (strain EXF-994 / CBS 113033)</name>
    <dbReference type="NCBI Taxonomy" id="1299270"/>
    <lineage>
        <taxon>Eukaryota</taxon>
        <taxon>Fungi</taxon>
        <taxon>Dikarya</taxon>
        <taxon>Basidiomycota</taxon>
        <taxon>Wallemiomycotina</taxon>
        <taxon>Wallemiomycetes</taxon>
        <taxon>Wallemiales</taxon>
        <taxon>Wallemiaceae</taxon>
        <taxon>Wallemia</taxon>
    </lineage>
</organism>
<evidence type="ECO:0000256" key="7">
    <source>
        <dbReference type="PROSITE-ProRule" id="PRU10141"/>
    </source>
</evidence>
<feature type="region of interest" description="Disordered" evidence="8">
    <location>
        <begin position="470"/>
        <end position="551"/>
    </location>
</feature>
<dbReference type="STRING" id="1299270.R9ADZ8"/>
<dbReference type="FunFam" id="3.30.200.20:FF:000387">
    <property type="entry name" value="Serine/threonine-protein kinase STE11"/>
    <property type="match status" value="1"/>
</dbReference>
<feature type="compositionally biased region" description="Pro residues" evidence="8">
    <location>
        <begin position="474"/>
        <end position="490"/>
    </location>
</feature>
<evidence type="ECO:0000256" key="2">
    <source>
        <dbReference type="ARBA" id="ARBA00022527"/>
    </source>
</evidence>
<feature type="compositionally biased region" description="Polar residues" evidence="8">
    <location>
        <begin position="391"/>
        <end position="418"/>
    </location>
</feature>
<keyword evidence="3" id="KW-0808">Transferase</keyword>
<feature type="compositionally biased region" description="Low complexity" evidence="8">
    <location>
        <begin position="278"/>
        <end position="287"/>
    </location>
</feature>
<feature type="compositionally biased region" description="Low complexity" evidence="8">
    <location>
        <begin position="119"/>
        <end position="135"/>
    </location>
</feature>
<evidence type="ECO:0000313" key="11">
    <source>
        <dbReference type="Proteomes" id="UP000014064"/>
    </source>
</evidence>
<dbReference type="FunFam" id="1.10.510.10:FF:000182">
    <property type="entry name" value="MAP kinase kinase kinase mkh1"/>
    <property type="match status" value="1"/>
</dbReference>
<feature type="region of interest" description="Disordered" evidence="8">
    <location>
        <begin position="117"/>
        <end position="163"/>
    </location>
</feature>
<dbReference type="GO" id="GO:0005524">
    <property type="term" value="F:ATP binding"/>
    <property type="evidence" value="ECO:0007669"/>
    <property type="project" value="UniProtKB-UniRule"/>
</dbReference>
<dbReference type="PANTHER" id="PTHR11584:SF369">
    <property type="entry name" value="MITOGEN-ACTIVATED PROTEIN KINASE KINASE KINASE 19-RELATED"/>
    <property type="match status" value="1"/>
</dbReference>
<gene>
    <name evidence="10" type="ORF">J056_000931</name>
</gene>
<comment type="similarity">
    <text evidence="1">Belongs to the protein kinase superfamily. STE Ser/Thr protein kinase family. MAP kinase kinase kinase subfamily.</text>
</comment>
<name>R9ADZ8_WALI9</name>
<dbReference type="PROSITE" id="PS00108">
    <property type="entry name" value="PROTEIN_KINASE_ST"/>
    <property type="match status" value="1"/>
</dbReference>
<dbReference type="KEGG" id="wic:J056_000931"/>
<evidence type="ECO:0000256" key="5">
    <source>
        <dbReference type="ARBA" id="ARBA00022777"/>
    </source>
</evidence>
<feature type="domain" description="Protein kinase" evidence="9">
    <location>
        <begin position="1085"/>
        <end position="1354"/>
    </location>
</feature>
<keyword evidence="2" id="KW-0723">Serine/threonine-protein kinase</keyword>
<feature type="compositionally biased region" description="Low complexity" evidence="8">
    <location>
        <begin position="792"/>
        <end position="814"/>
    </location>
</feature>
<sequence length="1379" mass="155706">MSYHKHKASLDNPAEIRILMVSIVGGSWNPVDVSNVFSYNRARVSVLTCLPIYEDDYPYCNFYLTDLFLRQTSPKAISNRELDAILNTQTSRNSTQNVLAHILVKVERPQAVTNTDFNLPLSLRPGRQPRPSSRGTAPSRSVSTGTRLDNFGVPMSSSSVEQEQHVLMSKFEQEQRDHELAQKLQEDLRIEDERAREVQNRQIERQQRQWAEQVAGSEMPRSEVDLVRRRNRERERLLLLRERERVQQQQQHTDRKPLSSYTADHRSLQKSTRHSPYPAMASPSWSSRPPPSTQQPYNHPYPTQRQLQMPVPSLGVPPTTHNRKPLQGARSISNMYDGYHHSDNPAVYPAVPPNIPANYVKHRQGGAQVYAPPQPQVTSPGTQMKPLPPKTYSQSNIKIPSRQVQPSPFPVHQQTLVNHPSHPPPPDSPYVMPTSPSSSTAKPPSRPYSEEELNWMYRMNQQIDQQQYRNNAPPQQPYVSPPYASPPYASPPNSARLASPGWSTSSLPSKHQSPTSDQQSRSTLVTPVSSDGMPQPSNMPTPKPGNQGFYAKYDDFTIDRFGREESTLLFSPSANGNIPTNDAISPQSVTNSSHTRPHQHNQHSSVSSIPDEHTSSSNRSSTASVDPLTPASDLNSQDRFTAEDDQEFLLDDGTNTHARQPDGAESDNGMMASGEDYSSATDDDDDEFGWKIKPADQQNTATKSWHNVTPTSPEMATIIPGRGSIVDEQPQKSLSSETIKDDKNEESYSDDEGVATWQRPPKSTTEYLSGSDTHASKQDKRKLQLIIPENNTITSEPQTTTATATSASDSGSPAQTQLRSNKISPHLLNRRRLNRGSSIRDKRNENALFRPNPEDLIDNLELYFPGHDLDRPIVSNNGDESATLESRMQFSPTNEKNNTKRENNQNNEKNENVKEKEIPKNVSHTALPSRMRRTRTIRHVAQDHRKALDRARSFRVGDDASYQSNDRSSVIYEEPAEIAREDTMKDLQDANAKYRQREDETDQSQLEQPTLEQKEQKMLSSEENLANPDQNIPIRKAHSADDKNGLRRRSTVFWGNKVVQVQPNEREKEYHILSPVTDEPSTIKWVKGDLIGKGSFGHVYLALNANTGEPLAVKQVALTAHSEEENDGDNKLVDSIKYEIELLKDLDHDRIVSYLGFERTEKYFSIFLEYVPGGSVMRCLRRHGPFEENLVRFFMKQVLDGLVYLHDSGVWHRDLKADNLLVDFEGNCKISDFGVSKAADSDAYGTNAGATNMKGTFYWMAPEVIDSVGMTGYSAKCDIWSLGCVFLEMFTAERPWPKMTMVQIVMEVGQKRSAPPVKESIKMSESAVRFKDTCFKAEPRERPTASQLLEDDFLKIDKEWNFKDSKLGQSIRSSNKHHI</sequence>
<feature type="binding site" evidence="7">
    <location>
        <position position="1114"/>
    </location>
    <ligand>
        <name>ATP</name>
        <dbReference type="ChEBI" id="CHEBI:30616"/>
    </ligand>
</feature>
<keyword evidence="4 7" id="KW-0547">Nucleotide-binding</keyword>
<feature type="region of interest" description="Disordered" evidence="8">
    <location>
        <begin position="369"/>
        <end position="448"/>
    </location>
</feature>
<feature type="compositionally biased region" description="Basic and acidic residues" evidence="8">
    <location>
        <begin position="897"/>
        <end position="919"/>
    </location>
</feature>
<keyword evidence="5 10" id="KW-0418">Kinase</keyword>
<dbReference type="EMBL" id="KE007235">
    <property type="protein sequence ID" value="EOR00393.1"/>
    <property type="molecule type" value="Genomic_DNA"/>
</dbReference>
<dbReference type="eggNOG" id="KOG0198">
    <property type="taxonomic scope" value="Eukaryota"/>
</dbReference>
<dbReference type="Gene3D" id="1.10.510.10">
    <property type="entry name" value="Transferase(Phosphotransferase) domain 1"/>
    <property type="match status" value="1"/>
</dbReference>
<protein>
    <submittedName>
        <fullName evidence="10">MAP kinase kinase kinase mkh1</fullName>
    </submittedName>
</protein>
<feature type="region of interest" description="Disordered" evidence="8">
    <location>
        <begin position="243"/>
        <end position="312"/>
    </location>
</feature>
<dbReference type="HOGENOM" id="CLU_255733_0_0_1"/>
<proteinExistence type="inferred from homology"/>
<feature type="compositionally biased region" description="Polar residues" evidence="8">
    <location>
        <begin position="696"/>
        <end position="714"/>
    </location>
</feature>
<feature type="region of interest" description="Disordered" evidence="8">
    <location>
        <begin position="201"/>
        <end position="226"/>
    </location>
</feature>
<evidence type="ECO:0000259" key="9">
    <source>
        <dbReference type="PROSITE" id="PS50011"/>
    </source>
</evidence>
<dbReference type="OrthoDB" id="266718at2759"/>
<dbReference type="SUPFAM" id="SSF56112">
    <property type="entry name" value="Protein kinase-like (PK-like)"/>
    <property type="match status" value="1"/>
</dbReference>
<feature type="compositionally biased region" description="Polar residues" evidence="8">
    <location>
        <begin position="136"/>
        <end position="147"/>
    </location>
</feature>
<dbReference type="RefSeq" id="XP_009268834.1">
    <property type="nucleotide sequence ID" value="XM_009270559.1"/>
</dbReference>